<reference evidence="1" key="1">
    <citation type="journal article" date="2015" name="Nature">
        <title>Complex archaea that bridge the gap between prokaryotes and eukaryotes.</title>
        <authorList>
            <person name="Spang A."/>
            <person name="Saw J.H."/>
            <person name="Jorgensen S.L."/>
            <person name="Zaremba-Niedzwiedzka K."/>
            <person name="Martijn J."/>
            <person name="Lind A.E."/>
            <person name="van Eijk R."/>
            <person name="Schleper C."/>
            <person name="Guy L."/>
            <person name="Ettema T.J."/>
        </authorList>
    </citation>
    <scope>NUCLEOTIDE SEQUENCE</scope>
</reference>
<protein>
    <submittedName>
        <fullName evidence="1">Uncharacterized protein</fullName>
    </submittedName>
</protein>
<dbReference type="AlphaFoldDB" id="A0A0F9G865"/>
<accession>A0A0F9G865</accession>
<evidence type="ECO:0000313" key="1">
    <source>
        <dbReference type="EMBL" id="KKL94898.1"/>
    </source>
</evidence>
<gene>
    <name evidence="1" type="ORF">LCGC14_1860060</name>
</gene>
<dbReference type="Gene3D" id="2.10.10.20">
    <property type="entry name" value="Carbohydrate-binding module superfamily 5/12"/>
    <property type="match status" value="1"/>
</dbReference>
<dbReference type="EMBL" id="LAZR01018808">
    <property type="protein sequence ID" value="KKL94898.1"/>
    <property type="molecule type" value="Genomic_DNA"/>
</dbReference>
<name>A0A0F9G865_9ZZZZ</name>
<comment type="caution">
    <text evidence="1">The sequence shown here is derived from an EMBL/GenBank/DDBJ whole genome shotgun (WGS) entry which is preliminary data.</text>
</comment>
<proteinExistence type="predicted"/>
<sequence length="313" mass="34265">MALSTQEVIHNLSLGYIGEYRVEDTTASRALKQNLLCIRYFDQARDEVLASHPWNEAMLRIIIAEDAVRPIFGYDRAYSKPSAALRVVSVADDVGADVRNNAEGIKKWEVEAEKILANAGVIPQTWTTDTQYYDGEFVSTTAKVWATGTAYIDGEFVKNGSLVYEVLVDHTSDTIANDVSSANLEAGVKGSTGTYEVLTNYISSSTVKADITASDLSASGSAARIVYVRYVTQLTDITKWGPKLKQTIVMKLAIKIITGLTNDTKGKIDLINEFETLTMPKARSIDAAQGTAKPIFSSQWIRSRSSGTRGTRL</sequence>
<organism evidence="1">
    <name type="scientific">marine sediment metagenome</name>
    <dbReference type="NCBI Taxonomy" id="412755"/>
    <lineage>
        <taxon>unclassified sequences</taxon>
        <taxon>metagenomes</taxon>
        <taxon>ecological metagenomes</taxon>
    </lineage>
</organism>